<sequence length="152" mass="18204">FFILVLPNFWDLDAALRTRANHRLYVYARRIDGQLIRGYVKVYKPQRTEWTTRWAWQEIEWEYIFPALPVDFAEAYEKFKIKGLMRSLKKFDKQIQEDMKEKEDKAKGIRGTKMRMIVDYMKGHKDAEALEIAREVGCTEGYVKETLRIYGP</sequence>
<dbReference type="EMBL" id="BARU01039800">
    <property type="protein sequence ID" value="GAH85109.1"/>
    <property type="molecule type" value="Genomic_DNA"/>
</dbReference>
<feature type="non-terminal residue" evidence="1">
    <location>
        <position position="1"/>
    </location>
</feature>
<gene>
    <name evidence="1" type="ORF">S03H2_61640</name>
</gene>
<organism evidence="1">
    <name type="scientific">marine sediment metagenome</name>
    <dbReference type="NCBI Taxonomy" id="412755"/>
    <lineage>
        <taxon>unclassified sequences</taxon>
        <taxon>metagenomes</taxon>
        <taxon>ecological metagenomes</taxon>
    </lineage>
</organism>
<protein>
    <submittedName>
        <fullName evidence="1">Uncharacterized protein</fullName>
    </submittedName>
</protein>
<evidence type="ECO:0000313" key="1">
    <source>
        <dbReference type="EMBL" id="GAH85109.1"/>
    </source>
</evidence>
<name>X1K4B4_9ZZZZ</name>
<dbReference type="AlphaFoldDB" id="X1K4B4"/>
<accession>X1K4B4</accession>
<comment type="caution">
    <text evidence="1">The sequence shown here is derived from an EMBL/GenBank/DDBJ whole genome shotgun (WGS) entry which is preliminary data.</text>
</comment>
<proteinExistence type="predicted"/>
<reference evidence="1" key="1">
    <citation type="journal article" date="2014" name="Front. Microbiol.">
        <title>High frequency of phylogenetically diverse reductive dehalogenase-homologous genes in deep subseafloor sedimentary metagenomes.</title>
        <authorList>
            <person name="Kawai M."/>
            <person name="Futagami T."/>
            <person name="Toyoda A."/>
            <person name="Takaki Y."/>
            <person name="Nishi S."/>
            <person name="Hori S."/>
            <person name="Arai W."/>
            <person name="Tsubouchi T."/>
            <person name="Morono Y."/>
            <person name="Uchiyama I."/>
            <person name="Ito T."/>
            <person name="Fujiyama A."/>
            <person name="Inagaki F."/>
            <person name="Takami H."/>
        </authorList>
    </citation>
    <scope>NUCLEOTIDE SEQUENCE</scope>
    <source>
        <strain evidence="1">Expedition CK06-06</strain>
    </source>
</reference>